<reference evidence="1" key="1">
    <citation type="submission" date="2018-02" db="EMBL/GenBank/DDBJ databases">
        <title>Rhizophora mucronata_Transcriptome.</title>
        <authorList>
            <person name="Meera S.P."/>
            <person name="Sreeshan A."/>
            <person name="Augustine A."/>
        </authorList>
    </citation>
    <scope>NUCLEOTIDE SEQUENCE</scope>
    <source>
        <tissue evidence="1">Leaf</tissue>
    </source>
</reference>
<dbReference type="EMBL" id="GGEC01076251">
    <property type="protein sequence ID" value="MBX56735.1"/>
    <property type="molecule type" value="Transcribed_RNA"/>
</dbReference>
<sequence length="38" mass="4844">MFLIPFKIRKNKKNTGIYMMSLYMKFEQHNARKYRFRI</sequence>
<organism evidence="1">
    <name type="scientific">Rhizophora mucronata</name>
    <name type="common">Asiatic mangrove</name>
    <dbReference type="NCBI Taxonomy" id="61149"/>
    <lineage>
        <taxon>Eukaryota</taxon>
        <taxon>Viridiplantae</taxon>
        <taxon>Streptophyta</taxon>
        <taxon>Embryophyta</taxon>
        <taxon>Tracheophyta</taxon>
        <taxon>Spermatophyta</taxon>
        <taxon>Magnoliopsida</taxon>
        <taxon>eudicotyledons</taxon>
        <taxon>Gunneridae</taxon>
        <taxon>Pentapetalae</taxon>
        <taxon>rosids</taxon>
        <taxon>fabids</taxon>
        <taxon>Malpighiales</taxon>
        <taxon>Rhizophoraceae</taxon>
        <taxon>Rhizophora</taxon>
    </lineage>
</organism>
<protein>
    <submittedName>
        <fullName evidence="1">Uncharacterized protein</fullName>
    </submittedName>
</protein>
<proteinExistence type="predicted"/>
<name>A0A2P2PPV4_RHIMU</name>
<dbReference type="AlphaFoldDB" id="A0A2P2PPV4"/>
<accession>A0A2P2PPV4</accession>
<evidence type="ECO:0000313" key="1">
    <source>
        <dbReference type="EMBL" id="MBX56735.1"/>
    </source>
</evidence>